<dbReference type="Proteomes" id="UP001374579">
    <property type="component" value="Unassembled WGS sequence"/>
</dbReference>
<keyword evidence="3" id="KW-1185">Reference proteome</keyword>
<feature type="compositionally biased region" description="Basic and acidic residues" evidence="1">
    <location>
        <begin position="195"/>
        <end position="211"/>
    </location>
</feature>
<dbReference type="PANTHER" id="PTHR33480">
    <property type="entry name" value="SET DOMAIN-CONTAINING PROTEIN-RELATED"/>
    <property type="match status" value="1"/>
</dbReference>
<organism evidence="2 3">
    <name type="scientific">Littorina saxatilis</name>
    <dbReference type="NCBI Taxonomy" id="31220"/>
    <lineage>
        <taxon>Eukaryota</taxon>
        <taxon>Metazoa</taxon>
        <taxon>Spiralia</taxon>
        <taxon>Lophotrochozoa</taxon>
        <taxon>Mollusca</taxon>
        <taxon>Gastropoda</taxon>
        <taxon>Caenogastropoda</taxon>
        <taxon>Littorinimorpha</taxon>
        <taxon>Littorinoidea</taxon>
        <taxon>Littorinidae</taxon>
        <taxon>Littorina</taxon>
    </lineage>
</organism>
<evidence type="ECO:0000313" key="3">
    <source>
        <dbReference type="Proteomes" id="UP001374579"/>
    </source>
</evidence>
<sequence>MTLKDLEQIHQGMDSHTKELRLTQGEERVLTTHARVMLRGKRSRPLPVILTPEVQEAVHSLVDFRQAGMVASSNPFVFALNSKGSNGYIRGSDALRVTVDEVAEKIQHPERLRSTNLHKEIATTAQVLGLNDQDFEVLCRWMGHTEAVHLRHYRQNFQGHQVTRMAPLLFAMEEGSVPQQKGTALKDMTFSRNIGDSERNKDNEEGEIRQEEVDDADPVPAVAGKSNERNYSKFLREEEKAVTKLFQASILGGKLPGKKQILLGIASSQILEGRSWTQIKDKVAYEKNKHLKHMF</sequence>
<dbReference type="InterPro" id="IPR011010">
    <property type="entry name" value="DNA_brk_join_enz"/>
</dbReference>
<feature type="region of interest" description="Disordered" evidence="1">
    <location>
        <begin position="191"/>
        <end position="223"/>
    </location>
</feature>
<reference evidence="2 3" key="1">
    <citation type="submission" date="2024-02" db="EMBL/GenBank/DDBJ databases">
        <title>Chromosome-scale genome assembly of the rough periwinkle Littorina saxatilis.</title>
        <authorList>
            <person name="De Jode A."/>
            <person name="Faria R."/>
            <person name="Formenti G."/>
            <person name="Sims Y."/>
            <person name="Smith T.P."/>
            <person name="Tracey A."/>
            <person name="Wood J.M.D."/>
            <person name="Zagrodzka Z.B."/>
            <person name="Johannesson K."/>
            <person name="Butlin R.K."/>
            <person name="Leder E.H."/>
        </authorList>
    </citation>
    <scope>NUCLEOTIDE SEQUENCE [LARGE SCALE GENOMIC DNA]</scope>
    <source>
        <strain evidence="2">Snail1</strain>
        <tissue evidence="2">Muscle</tissue>
    </source>
</reference>
<comment type="caution">
    <text evidence="2">The sequence shown here is derived from an EMBL/GenBank/DDBJ whole genome shotgun (WGS) entry which is preliminary data.</text>
</comment>
<dbReference type="AlphaFoldDB" id="A0AAN9B3Z1"/>
<name>A0AAN9B3Z1_9CAEN</name>
<protein>
    <submittedName>
        <fullName evidence="2">Uncharacterized protein</fullName>
    </submittedName>
</protein>
<dbReference type="SUPFAM" id="SSF56349">
    <property type="entry name" value="DNA breaking-rejoining enzymes"/>
    <property type="match status" value="1"/>
</dbReference>
<dbReference type="PANTHER" id="PTHR33480:SF1">
    <property type="entry name" value="TYR RECOMBINASE DOMAIN-CONTAINING PROTEIN"/>
    <property type="match status" value="1"/>
</dbReference>
<proteinExistence type="predicted"/>
<evidence type="ECO:0000256" key="1">
    <source>
        <dbReference type="SAM" id="MobiDB-lite"/>
    </source>
</evidence>
<dbReference type="GO" id="GO:0003677">
    <property type="term" value="F:DNA binding"/>
    <property type="evidence" value="ECO:0007669"/>
    <property type="project" value="InterPro"/>
</dbReference>
<gene>
    <name evidence="2" type="ORF">V1264_004105</name>
</gene>
<evidence type="ECO:0000313" key="2">
    <source>
        <dbReference type="EMBL" id="KAK7097075.1"/>
    </source>
</evidence>
<dbReference type="EMBL" id="JBAMIC010000013">
    <property type="protein sequence ID" value="KAK7097075.1"/>
    <property type="molecule type" value="Genomic_DNA"/>
</dbReference>
<accession>A0AAN9B3Z1</accession>